<evidence type="ECO:0000259" key="3">
    <source>
        <dbReference type="Pfam" id="PF23539"/>
    </source>
</evidence>
<feature type="transmembrane region" description="Helical" evidence="2">
    <location>
        <begin position="16"/>
        <end position="35"/>
    </location>
</feature>
<sequence>MVFHVADLRRLRVPSVWRWALLDAVVAVVLLVVTIEQQEAASPVWLLLPLLMAVAVAIRRWRTVTAVVLACLGAVGHHADPTAHPILLDLAVPLALYTLASAHPGGARRSSSAGCLSRPACSPRCSS</sequence>
<keyword evidence="2" id="KW-0812">Transmembrane</keyword>
<feature type="domain" description="DUF7134" evidence="3">
    <location>
        <begin position="20"/>
        <end position="115"/>
    </location>
</feature>
<proteinExistence type="predicted"/>
<feature type="region of interest" description="Disordered" evidence="1">
    <location>
        <begin position="105"/>
        <end position="127"/>
    </location>
</feature>
<organism evidence="4 5">
    <name type="scientific">Phytohabitans flavus</name>
    <dbReference type="NCBI Taxonomy" id="1076124"/>
    <lineage>
        <taxon>Bacteria</taxon>
        <taxon>Bacillati</taxon>
        <taxon>Actinomycetota</taxon>
        <taxon>Actinomycetes</taxon>
        <taxon>Micromonosporales</taxon>
        <taxon>Micromonosporaceae</taxon>
    </lineage>
</organism>
<evidence type="ECO:0000256" key="2">
    <source>
        <dbReference type="SAM" id="Phobius"/>
    </source>
</evidence>
<evidence type="ECO:0000313" key="4">
    <source>
        <dbReference type="EMBL" id="BCB78035.1"/>
    </source>
</evidence>
<keyword evidence="2" id="KW-1133">Transmembrane helix</keyword>
<feature type="transmembrane region" description="Helical" evidence="2">
    <location>
        <begin position="41"/>
        <end position="58"/>
    </location>
</feature>
<reference evidence="4 5" key="1">
    <citation type="submission" date="2020-03" db="EMBL/GenBank/DDBJ databases">
        <title>Whole genome shotgun sequence of Phytohabitans flavus NBRC 107702.</title>
        <authorList>
            <person name="Komaki H."/>
            <person name="Tamura T."/>
        </authorList>
    </citation>
    <scope>NUCLEOTIDE SEQUENCE [LARGE SCALE GENOMIC DNA]</scope>
    <source>
        <strain evidence="4 5">NBRC 107702</strain>
    </source>
</reference>
<evidence type="ECO:0000256" key="1">
    <source>
        <dbReference type="SAM" id="MobiDB-lite"/>
    </source>
</evidence>
<reference evidence="4 5" key="2">
    <citation type="submission" date="2020-03" db="EMBL/GenBank/DDBJ databases">
        <authorList>
            <person name="Ichikawa N."/>
            <person name="Kimura A."/>
            <person name="Kitahashi Y."/>
            <person name="Uohara A."/>
        </authorList>
    </citation>
    <scope>NUCLEOTIDE SEQUENCE [LARGE SCALE GENOMIC DNA]</scope>
    <source>
        <strain evidence="4 5">NBRC 107702</strain>
    </source>
</reference>
<protein>
    <recommendedName>
        <fullName evidence="3">DUF7134 domain-containing protein</fullName>
    </recommendedName>
</protein>
<dbReference type="Proteomes" id="UP000502508">
    <property type="component" value="Chromosome"/>
</dbReference>
<dbReference type="InterPro" id="IPR055558">
    <property type="entry name" value="DUF7134"/>
</dbReference>
<keyword evidence="2" id="KW-0472">Membrane</keyword>
<accession>A0A6F8XW30</accession>
<dbReference type="Pfam" id="PF23539">
    <property type="entry name" value="DUF7134"/>
    <property type="match status" value="1"/>
</dbReference>
<name>A0A6F8XW30_9ACTN</name>
<dbReference type="KEGG" id="pfla:Pflav_044450"/>
<dbReference type="AlphaFoldDB" id="A0A6F8XW30"/>
<gene>
    <name evidence="4" type="ORF">Pflav_044450</name>
</gene>
<evidence type="ECO:0000313" key="5">
    <source>
        <dbReference type="Proteomes" id="UP000502508"/>
    </source>
</evidence>
<dbReference type="EMBL" id="AP022870">
    <property type="protein sequence ID" value="BCB78035.1"/>
    <property type="molecule type" value="Genomic_DNA"/>
</dbReference>
<keyword evidence="5" id="KW-1185">Reference proteome</keyword>